<dbReference type="GO" id="GO:0003824">
    <property type="term" value="F:catalytic activity"/>
    <property type="evidence" value="ECO:0007669"/>
    <property type="project" value="UniProtKB-ARBA"/>
</dbReference>
<dbReference type="CDD" id="cd06558">
    <property type="entry name" value="crotonase-like"/>
    <property type="match status" value="1"/>
</dbReference>
<dbReference type="Gene3D" id="3.90.226.10">
    <property type="entry name" value="2-enoyl-CoA Hydratase, Chain A, domain 1"/>
    <property type="match status" value="1"/>
</dbReference>
<sequence>MSSESKYSLLISKNMSEPYVKQHIENGVATIEFFHPAHNSLPGDILAKLAQTITDAGTNEEIKVIVLKSGKDRTFCAGASFKELININDAETGKIFFSGFANVINAMRKCPKFIIGRVQGKTVGGGVGLASAVDYCMASKYASIKLSELNVGIGPFVVGPAVERKLGLSGMSQIAIDANSFYDAEWARSKGLYMQVFDSNEELDEEVTKFANHLCTYNPEAMAEMKKAFWKGTEDWDELLAERAAISGRLVLSDFTKETLKRFK</sequence>
<evidence type="ECO:0000313" key="3">
    <source>
        <dbReference type="Proteomes" id="UP000244090"/>
    </source>
</evidence>
<comment type="similarity">
    <text evidence="1">Belongs to the enoyl-CoA hydratase/isomerase family.</text>
</comment>
<proteinExistence type="inferred from homology"/>
<dbReference type="Proteomes" id="UP000244090">
    <property type="component" value="Unassembled WGS sequence"/>
</dbReference>
<dbReference type="Pfam" id="PF00378">
    <property type="entry name" value="ECH_1"/>
    <property type="match status" value="1"/>
</dbReference>
<dbReference type="InterPro" id="IPR051683">
    <property type="entry name" value="Enoyl-CoA_Hydratase/Isomerase"/>
</dbReference>
<evidence type="ECO:0000313" key="2">
    <source>
        <dbReference type="EMBL" id="PTX58733.1"/>
    </source>
</evidence>
<comment type="caution">
    <text evidence="2">The sequence shown here is derived from an EMBL/GenBank/DDBJ whole genome shotgun (WGS) entry which is preliminary data.</text>
</comment>
<dbReference type="InterPro" id="IPR029045">
    <property type="entry name" value="ClpP/crotonase-like_dom_sf"/>
</dbReference>
<keyword evidence="3" id="KW-1185">Reference proteome</keyword>
<dbReference type="AlphaFoldDB" id="A0A2T6BRM3"/>
<protein>
    <submittedName>
        <fullName evidence="2">Methylglutaconyl-CoA hydratase</fullName>
    </submittedName>
</protein>
<dbReference type="PANTHER" id="PTHR42964:SF1">
    <property type="entry name" value="POLYKETIDE BIOSYNTHESIS ENOYL-COA HYDRATASE PKSH-RELATED"/>
    <property type="match status" value="1"/>
</dbReference>
<dbReference type="EMBL" id="QBKT01000012">
    <property type="protein sequence ID" value="PTX58733.1"/>
    <property type="molecule type" value="Genomic_DNA"/>
</dbReference>
<gene>
    <name evidence="2" type="ORF">C8N46_11241</name>
</gene>
<dbReference type="PANTHER" id="PTHR42964">
    <property type="entry name" value="ENOYL-COA HYDRATASE"/>
    <property type="match status" value="1"/>
</dbReference>
<dbReference type="SUPFAM" id="SSF52096">
    <property type="entry name" value="ClpP/crotonase"/>
    <property type="match status" value="1"/>
</dbReference>
<evidence type="ECO:0000256" key="1">
    <source>
        <dbReference type="ARBA" id="ARBA00005254"/>
    </source>
</evidence>
<name>A0A2T6BRM3_9FLAO</name>
<accession>A0A2T6BRM3</accession>
<dbReference type="InterPro" id="IPR001753">
    <property type="entry name" value="Enoyl-CoA_hydra/iso"/>
</dbReference>
<organism evidence="2 3">
    <name type="scientific">Kordia periserrulae</name>
    <dbReference type="NCBI Taxonomy" id="701523"/>
    <lineage>
        <taxon>Bacteria</taxon>
        <taxon>Pseudomonadati</taxon>
        <taxon>Bacteroidota</taxon>
        <taxon>Flavobacteriia</taxon>
        <taxon>Flavobacteriales</taxon>
        <taxon>Flavobacteriaceae</taxon>
        <taxon>Kordia</taxon>
    </lineage>
</organism>
<reference evidence="2 3" key="1">
    <citation type="submission" date="2018-04" db="EMBL/GenBank/DDBJ databases">
        <title>Genomic Encyclopedia of Archaeal and Bacterial Type Strains, Phase II (KMG-II): from individual species to whole genera.</title>
        <authorList>
            <person name="Goeker M."/>
        </authorList>
    </citation>
    <scope>NUCLEOTIDE SEQUENCE [LARGE SCALE GENOMIC DNA]</scope>
    <source>
        <strain evidence="2 3">DSM 25731</strain>
    </source>
</reference>